<dbReference type="SUPFAM" id="SSF48371">
    <property type="entry name" value="ARM repeat"/>
    <property type="match status" value="1"/>
</dbReference>
<reference evidence="2" key="1">
    <citation type="submission" date="2025-08" db="UniProtKB">
        <authorList>
            <consortium name="Ensembl"/>
        </authorList>
    </citation>
    <scope>IDENTIFICATION</scope>
</reference>
<name>A0A3Q3JR88_MONAL</name>
<evidence type="ECO:0008006" key="4">
    <source>
        <dbReference type="Google" id="ProtNLM"/>
    </source>
</evidence>
<proteinExistence type="predicted"/>
<protein>
    <recommendedName>
        <fullName evidence="4">Heat shock transcription factor 2 binding protein</fullName>
    </recommendedName>
</protein>
<accession>A0A3Q3JR88</accession>
<evidence type="ECO:0000313" key="2">
    <source>
        <dbReference type="Ensembl" id="ENSMALP00000017207.1"/>
    </source>
</evidence>
<keyword evidence="3" id="KW-1185">Reference proteome</keyword>
<dbReference type="InterPro" id="IPR039584">
    <property type="entry name" value="HSF2BP"/>
</dbReference>
<dbReference type="Proteomes" id="UP000261600">
    <property type="component" value="Unplaced"/>
</dbReference>
<sequence length="332" mass="37355">GTSSAVVPPTVWRSGRKCRFNGRSRRRNVCLIRRDIAGFESWRKVKEHLVQEQEQLRQECVHLQSRLNAVLNECQKEREEKLLLREQLWQTGTELQQQAEFCSGLGSAACSLLWSCSAREDTVSHWLADGKLQAFLAVTAQTLEIFVKSLDEEVKTQVEDHNCQEHQFVLALARTITNIAAVTCGQDFLSNSAYNLLDTLMNLLGRMNPGVFPRLKVLMLMAVYNVSISVKGLKHITENPALLPLIWKMLDEGDWEVCLHSLRLLQSVEEVLLLLGSSLLDPNLQACVSKLTSSMQVSLRLTAQQTLEDLQALQQAADAGRPVLTLSDNFLM</sequence>
<dbReference type="PANTHER" id="PTHR15434">
    <property type="entry name" value="HEAT SHOCK FACTOR 2-BINDING PROTEIN"/>
    <property type="match status" value="1"/>
</dbReference>
<dbReference type="GO" id="GO:0005829">
    <property type="term" value="C:cytosol"/>
    <property type="evidence" value="ECO:0007669"/>
    <property type="project" value="TreeGrafter"/>
</dbReference>
<dbReference type="STRING" id="43700.ENSMALP00000017207"/>
<dbReference type="InterPro" id="IPR016024">
    <property type="entry name" value="ARM-type_fold"/>
</dbReference>
<evidence type="ECO:0000256" key="1">
    <source>
        <dbReference type="SAM" id="Coils"/>
    </source>
</evidence>
<dbReference type="Ensembl" id="ENSMALT00000017546.1">
    <property type="protein sequence ID" value="ENSMALP00000017207.1"/>
    <property type="gene ID" value="ENSMALG00000012037.1"/>
</dbReference>
<evidence type="ECO:0000313" key="3">
    <source>
        <dbReference type="Proteomes" id="UP000261600"/>
    </source>
</evidence>
<dbReference type="AlphaFoldDB" id="A0A3Q3JR88"/>
<reference evidence="2" key="2">
    <citation type="submission" date="2025-09" db="UniProtKB">
        <authorList>
            <consortium name="Ensembl"/>
        </authorList>
    </citation>
    <scope>IDENTIFICATION</scope>
</reference>
<dbReference type="PANTHER" id="PTHR15434:SF2">
    <property type="entry name" value="HEAT SHOCK FACTOR 2-BINDING PROTEIN"/>
    <property type="match status" value="1"/>
</dbReference>
<feature type="coiled-coil region" evidence="1">
    <location>
        <begin position="39"/>
        <end position="87"/>
    </location>
</feature>
<organism evidence="2 3">
    <name type="scientific">Monopterus albus</name>
    <name type="common">Swamp eel</name>
    <dbReference type="NCBI Taxonomy" id="43700"/>
    <lineage>
        <taxon>Eukaryota</taxon>
        <taxon>Metazoa</taxon>
        <taxon>Chordata</taxon>
        <taxon>Craniata</taxon>
        <taxon>Vertebrata</taxon>
        <taxon>Euteleostomi</taxon>
        <taxon>Actinopterygii</taxon>
        <taxon>Neopterygii</taxon>
        <taxon>Teleostei</taxon>
        <taxon>Neoteleostei</taxon>
        <taxon>Acanthomorphata</taxon>
        <taxon>Anabantaria</taxon>
        <taxon>Synbranchiformes</taxon>
        <taxon>Synbranchidae</taxon>
        <taxon>Monopterus</taxon>
    </lineage>
</organism>
<keyword evidence="1" id="KW-0175">Coiled coil</keyword>